<keyword evidence="1" id="KW-0862">Zinc</keyword>
<sequence>MDAWKLLSLVSACLTIVTSDEKICPRDRSRVVAKVVRERILPAFHALQLNLNPECKFSLERNKYSIQENNKVFESASRWTCQFCGKSFVSEFFLDQHFQNRHAEHILAKDGICIADVCDVFRCDIISGVSQPDYWDIALCLEDDMEELFSQCKALINECIPPGLTKNETDTLTNHIVENVCSFLTCSKFWNTPYQEDDSNQTVLYIIMIIMTCFGIVVYNFVFYNYFYSETSDFVYDPTPKTKHRIKKFKAEIQDIDVSEYSRQRAT</sequence>
<feature type="transmembrane region" description="Helical" evidence="2">
    <location>
        <begin position="203"/>
        <end position="222"/>
    </location>
</feature>
<accession>A0A0B6ZWB9</accession>
<dbReference type="AlphaFoldDB" id="A0A0B6ZWB9"/>
<gene>
    <name evidence="5" type="primary">ORF84417</name>
</gene>
<evidence type="ECO:0000256" key="2">
    <source>
        <dbReference type="SAM" id="Phobius"/>
    </source>
</evidence>
<feature type="non-terminal residue" evidence="5">
    <location>
        <position position="267"/>
    </location>
</feature>
<dbReference type="EMBL" id="HACG01026023">
    <property type="protein sequence ID" value="CEK72888.1"/>
    <property type="molecule type" value="Transcribed_RNA"/>
</dbReference>
<feature type="signal peptide" evidence="3">
    <location>
        <begin position="1"/>
        <end position="19"/>
    </location>
</feature>
<feature type="chain" id="PRO_5002127205" description="C2H2-type domain-containing protein" evidence="3">
    <location>
        <begin position="20"/>
        <end position="267"/>
    </location>
</feature>
<keyword evidence="2" id="KW-0472">Membrane</keyword>
<evidence type="ECO:0000259" key="4">
    <source>
        <dbReference type="PROSITE" id="PS50157"/>
    </source>
</evidence>
<dbReference type="PANTHER" id="PTHR21385:SF0">
    <property type="entry name" value="RE51073P"/>
    <property type="match status" value="1"/>
</dbReference>
<proteinExistence type="predicted"/>
<feature type="domain" description="C2H2-type" evidence="4">
    <location>
        <begin position="79"/>
        <end position="103"/>
    </location>
</feature>
<keyword evidence="1" id="KW-0479">Metal-binding</keyword>
<keyword evidence="1" id="KW-0863">Zinc-finger</keyword>
<keyword evidence="2" id="KW-1133">Transmembrane helix</keyword>
<dbReference type="PROSITE" id="PS50157">
    <property type="entry name" value="ZINC_FINGER_C2H2_2"/>
    <property type="match status" value="1"/>
</dbReference>
<evidence type="ECO:0000256" key="3">
    <source>
        <dbReference type="SAM" id="SignalP"/>
    </source>
</evidence>
<protein>
    <recommendedName>
        <fullName evidence="4">C2H2-type domain-containing protein</fullName>
    </recommendedName>
</protein>
<dbReference type="PROSITE" id="PS00028">
    <property type="entry name" value="ZINC_FINGER_C2H2_1"/>
    <property type="match status" value="1"/>
</dbReference>
<dbReference type="InterPro" id="IPR013087">
    <property type="entry name" value="Znf_C2H2_type"/>
</dbReference>
<dbReference type="PANTHER" id="PTHR21385">
    <property type="entry name" value="ZINC FINGER PROTEIN-RELATED"/>
    <property type="match status" value="1"/>
</dbReference>
<keyword evidence="3" id="KW-0732">Signal</keyword>
<organism evidence="5">
    <name type="scientific">Arion vulgaris</name>
    <dbReference type="NCBI Taxonomy" id="1028688"/>
    <lineage>
        <taxon>Eukaryota</taxon>
        <taxon>Metazoa</taxon>
        <taxon>Spiralia</taxon>
        <taxon>Lophotrochozoa</taxon>
        <taxon>Mollusca</taxon>
        <taxon>Gastropoda</taxon>
        <taxon>Heterobranchia</taxon>
        <taxon>Euthyneura</taxon>
        <taxon>Panpulmonata</taxon>
        <taxon>Eupulmonata</taxon>
        <taxon>Stylommatophora</taxon>
        <taxon>Helicina</taxon>
        <taxon>Arionoidea</taxon>
        <taxon>Arionidae</taxon>
        <taxon>Arion</taxon>
    </lineage>
</organism>
<name>A0A0B6ZWB9_9EUPU</name>
<evidence type="ECO:0000313" key="5">
    <source>
        <dbReference type="EMBL" id="CEK72888.1"/>
    </source>
</evidence>
<evidence type="ECO:0000256" key="1">
    <source>
        <dbReference type="PROSITE-ProRule" id="PRU00042"/>
    </source>
</evidence>
<dbReference type="GO" id="GO:0008270">
    <property type="term" value="F:zinc ion binding"/>
    <property type="evidence" value="ECO:0007669"/>
    <property type="project" value="UniProtKB-KW"/>
</dbReference>
<keyword evidence="2" id="KW-0812">Transmembrane</keyword>
<reference evidence="5" key="1">
    <citation type="submission" date="2014-12" db="EMBL/GenBank/DDBJ databases">
        <title>Insight into the proteome of Arion vulgaris.</title>
        <authorList>
            <person name="Aradska J."/>
            <person name="Bulat T."/>
            <person name="Smidak R."/>
            <person name="Sarate P."/>
            <person name="Gangsoo J."/>
            <person name="Sialana F."/>
            <person name="Bilban M."/>
            <person name="Lubec G."/>
        </authorList>
    </citation>
    <scope>NUCLEOTIDE SEQUENCE</scope>
    <source>
        <tissue evidence="5">Skin</tissue>
    </source>
</reference>